<gene>
    <name evidence="1" type="ordered locus">MLP_07490</name>
</gene>
<proteinExistence type="predicted"/>
<dbReference type="HOGENOM" id="CLU_092327_0_0_11"/>
<dbReference type="RefSeq" id="WP_013861650.1">
    <property type="nucleotide sequence ID" value="NC_015635.1"/>
</dbReference>
<protein>
    <recommendedName>
        <fullName evidence="3">DUF433 domain-containing protein</fullName>
    </recommendedName>
</protein>
<organism evidence="1 2">
    <name type="scientific">Microlunatus phosphovorus (strain ATCC 700054 / DSM 10555 / JCM 9379 / NBRC 101784 / NCIMB 13414 / VKM Ac-1990 / NM-1)</name>
    <dbReference type="NCBI Taxonomy" id="1032480"/>
    <lineage>
        <taxon>Bacteria</taxon>
        <taxon>Bacillati</taxon>
        <taxon>Actinomycetota</taxon>
        <taxon>Actinomycetes</taxon>
        <taxon>Propionibacteriales</taxon>
        <taxon>Propionibacteriaceae</taxon>
        <taxon>Microlunatus</taxon>
    </lineage>
</organism>
<dbReference type="EMBL" id="AP012204">
    <property type="protein sequence ID" value="BAK33763.1"/>
    <property type="molecule type" value="Genomic_DNA"/>
</dbReference>
<sequence length="225" mass="25439">MAAPTVLEREMYTEHQAARLLRLAPSTLHYWLEGGTRRNKTYKPVIRAEATGSNRVTWAEFIEAGLLRQYRQDLQVPMLELRNFIERLRDRLGVPYPLADQRPWVAERKLVVEAQDEARLGADFALVAPVSGQYMLLPAAQAFYDRVTWADDIAQRWRPDDRSDSPVTIDPDIRFGSPSVGGISTAILFEQSESGEDEKDLAETFGLSLAQVRWALSYELANSAA</sequence>
<reference evidence="1 2" key="1">
    <citation type="submission" date="2011-05" db="EMBL/GenBank/DDBJ databases">
        <title>Whole genome sequence of Microlunatus phosphovorus NM-1.</title>
        <authorList>
            <person name="Hosoyama A."/>
            <person name="Sasaki K."/>
            <person name="Harada T."/>
            <person name="Igarashi R."/>
            <person name="Kawakoshi A."/>
            <person name="Sasagawa M."/>
            <person name="Fukada J."/>
            <person name="Nakamura S."/>
            <person name="Katano Y."/>
            <person name="Hanada S."/>
            <person name="Kamagata Y."/>
            <person name="Nakamura N."/>
            <person name="Yamazaki S."/>
            <person name="Fujita N."/>
        </authorList>
    </citation>
    <scope>NUCLEOTIDE SEQUENCE [LARGE SCALE GENOMIC DNA]</scope>
    <source>
        <strain evidence="2">ATCC 700054 / DSM 10555 / JCM 9379 / NBRC 101784 / NCIMB 13414 / VKM Ac-1990 / NM-1</strain>
    </source>
</reference>
<dbReference type="AlphaFoldDB" id="F5XL75"/>
<keyword evidence="2" id="KW-1185">Reference proteome</keyword>
<evidence type="ECO:0000313" key="2">
    <source>
        <dbReference type="Proteomes" id="UP000007947"/>
    </source>
</evidence>
<dbReference type="Proteomes" id="UP000007947">
    <property type="component" value="Chromosome"/>
</dbReference>
<evidence type="ECO:0000313" key="1">
    <source>
        <dbReference type="EMBL" id="BAK33763.1"/>
    </source>
</evidence>
<dbReference type="eggNOG" id="COG2442">
    <property type="taxonomic scope" value="Bacteria"/>
</dbReference>
<accession>F5XL75</accession>
<evidence type="ECO:0008006" key="3">
    <source>
        <dbReference type="Google" id="ProtNLM"/>
    </source>
</evidence>
<dbReference type="KEGG" id="mph:MLP_07490"/>
<name>F5XL75_MICPN</name>
<dbReference type="STRING" id="1032480.MLP_07490"/>
<dbReference type="OrthoDB" id="3699668at2"/>